<dbReference type="SUPFAM" id="SSF54292">
    <property type="entry name" value="2Fe-2S ferredoxin-like"/>
    <property type="match status" value="1"/>
</dbReference>
<evidence type="ECO:0000313" key="2">
    <source>
        <dbReference type="Proteomes" id="UP000330807"/>
    </source>
</evidence>
<dbReference type="InterPro" id="IPR036010">
    <property type="entry name" value="2Fe-2S_ferredoxin-like_sf"/>
</dbReference>
<protein>
    <submittedName>
        <fullName evidence="1">2Fe-2S iron-sulfur cluster binding domain protein</fullName>
    </submittedName>
</protein>
<gene>
    <name evidence="1" type="ORF">LMKDKBCB_01413</name>
</gene>
<dbReference type="Gene3D" id="3.10.20.440">
    <property type="entry name" value="2Fe-2S iron-sulphur cluster binding domain, sarcosine oxidase, alpha subunit, N-terminal domain"/>
    <property type="match status" value="1"/>
</dbReference>
<dbReference type="Pfam" id="PF13510">
    <property type="entry name" value="Fer2_4"/>
    <property type="match status" value="1"/>
</dbReference>
<dbReference type="AlphaFoldDB" id="A0A5K1JG07"/>
<dbReference type="RefSeq" id="WP_152078811.1">
    <property type="nucleotide sequence ID" value="NZ_CABWIH010000030.1"/>
</dbReference>
<sequence length="127" mass="13494">MSRIVEHPILGAPSKGSRVVFTYDGVEMEGYEGEPIAMALKAAGVEVHRFTAKRHEPRGIFCAIGRCTDCVMVVDGKPNVRTCMTPLVAGMDVRTQDGVAPLDLNDPRAEALVAEAAASPAAVKEAE</sequence>
<dbReference type="GO" id="GO:0051536">
    <property type="term" value="F:iron-sulfur cluster binding"/>
    <property type="evidence" value="ECO:0007669"/>
    <property type="project" value="InterPro"/>
</dbReference>
<accession>A0A5K1JG07</accession>
<dbReference type="EMBL" id="CABWIH010000030">
    <property type="protein sequence ID" value="VWL92648.1"/>
    <property type="molecule type" value="Genomic_DNA"/>
</dbReference>
<dbReference type="InterPro" id="IPR042204">
    <property type="entry name" value="2Fe-2S-bd_N"/>
</dbReference>
<reference evidence="1 2" key="1">
    <citation type="submission" date="2019-10" db="EMBL/GenBank/DDBJ databases">
        <authorList>
            <person name="Wolf R A."/>
        </authorList>
    </citation>
    <scope>NUCLEOTIDE SEQUENCE [LARGE SCALE GENOMIC DNA]</scope>
    <source>
        <strain evidence="1">Collinsella_aerofaciens_AK_138A</strain>
    </source>
</reference>
<name>A0A5K1JG07_9ACTN</name>
<evidence type="ECO:0000313" key="1">
    <source>
        <dbReference type="EMBL" id="VWL92648.1"/>
    </source>
</evidence>
<proteinExistence type="predicted"/>
<organism evidence="1 2">
    <name type="scientific">Collinsella aerofaciens</name>
    <dbReference type="NCBI Taxonomy" id="74426"/>
    <lineage>
        <taxon>Bacteria</taxon>
        <taxon>Bacillati</taxon>
        <taxon>Actinomycetota</taxon>
        <taxon>Coriobacteriia</taxon>
        <taxon>Coriobacteriales</taxon>
        <taxon>Coriobacteriaceae</taxon>
        <taxon>Collinsella</taxon>
    </lineage>
</organism>
<dbReference type="Proteomes" id="UP000330807">
    <property type="component" value="Unassembled WGS sequence"/>
</dbReference>